<dbReference type="Proteomes" id="UP000694240">
    <property type="component" value="Chromosome 11"/>
</dbReference>
<keyword evidence="2" id="KW-1185">Reference proteome</keyword>
<gene>
    <name evidence="1" type="ORF">ISN45_Aa06g038270</name>
</gene>
<protein>
    <submittedName>
        <fullName evidence="1">Uncharacterized protein</fullName>
    </submittedName>
</protein>
<evidence type="ECO:0000313" key="1">
    <source>
        <dbReference type="EMBL" id="KAG7553293.1"/>
    </source>
</evidence>
<name>A0A8T1Z5D8_9BRAS</name>
<sequence>MLRLQCFASTTMLLRLRCFGYGASATVLLVLLRPRCSFGHGAASATVQRHGAASRCSFSFGHGVASATVHRHGAALRRCFGHGAAATGHGASATVQWPVRCSGHGAGAASGFSASGFSHVLLRPRCCCFGSATVLHRHGRPRC</sequence>
<dbReference type="AlphaFoldDB" id="A0A8T1Z5D8"/>
<evidence type="ECO:0000313" key="2">
    <source>
        <dbReference type="Proteomes" id="UP000694240"/>
    </source>
</evidence>
<reference evidence="1 2" key="1">
    <citation type="submission" date="2020-12" db="EMBL/GenBank/DDBJ databases">
        <title>Concerted genomic and epigenomic changes stabilize Arabidopsis allopolyploids.</title>
        <authorList>
            <person name="Chen Z."/>
        </authorList>
    </citation>
    <scope>NUCLEOTIDE SEQUENCE [LARGE SCALE GENOMIC DNA]</scope>
    <source>
        <strain evidence="1">Allo738</strain>
        <tissue evidence="1">Leaf</tissue>
    </source>
</reference>
<comment type="caution">
    <text evidence="1">The sequence shown here is derived from an EMBL/GenBank/DDBJ whole genome shotgun (WGS) entry which is preliminary data.</text>
</comment>
<accession>A0A8T1Z5D8</accession>
<organism evidence="1 2">
    <name type="scientific">Arabidopsis thaliana x Arabidopsis arenosa</name>
    <dbReference type="NCBI Taxonomy" id="1240361"/>
    <lineage>
        <taxon>Eukaryota</taxon>
        <taxon>Viridiplantae</taxon>
        <taxon>Streptophyta</taxon>
        <taxon>Embryophyta</taxon>
        <taxon>Tracheophyta</taxon>
        <taxon>Spermatophyta</taxon>
        <taxon>Magnoliopsida</taxon>
        <taxon>eudicotyledons</taxon>
        <taxon>Gunneridae</taxon>
        <taxon>Pentapetalae</taxon>
        <taxon>rosids</taxon>
        <taxon>malvids</taxon>
        <taxon>Brassicales</taxon>
        <taxon>Brassicaceae</taxon>
        <taxon>Camelineae</taxon>
        <taxon>Arabidopsis</taxon>
    </lineage>
</organism>
<proteinExistence type="predicted"/>
<dbReference type="EMBL" id="JAEFBK010000011">
    <property type="protein sequence ID" value="KAG7553293.1"/>
    <property type="molecule type" value="Genomic_DNA"/>
</dbReference>